<comment type="similarity">
    <text evidence="5">Belongs to the HrcA family.</text>
</comment>
<evidence type="ECO:0000256" key="1">
    <source>
        <dbReference type="ARBA" id="ARBA00022491"/>
    </source>
</evidence>
<dbReference type="InterPro" id="IPR002571">
    <property type="entry name" value="HrcA"/>
</dbReference>
<evidence type="ECO:0000256" key="4">
    <source>
        <dbReference type="ARBA" id="ARBA00023163"/>
    </source>
</evidence>
<comment type="function">
    <text evidence="5">Negative regulator of class I heat shock genes (grpE-dnaK-dnaJ and groELS operons). Prevents heat-shock induction of these operons.</text>
</comment>
<accession>A0ABV4AGA8</accession>
<dbReference type="SUPFAM" id="SSF55781">
    <property type="entry name" value="GAF domain-like"/>
    <property type="match status" value="1"/>
</dbReference>
<organism evidence="8 9">
    <name type="scientific">Isoalcanivorax beigongshangi</name>
    <dbReference type="NCBI Taxonomy" id="3238810"/>
    <lineage>
        <taxon>Bacteria</taxon>
        <taxon>Pseudomonadati</taxon>
        <taxon>Pseudomonadota</taxon>
        <taxon>Gammaproteobacteria</taxon>
        <taxon>Oceanospirillales</taxon>
        <taxon>Alcanivoracaceae</taxon>
        <taxon>Isoalcanivorax</taxon>
    </lineage>
</organism>
<evidence type="ECO:0000256" key="2">
    <source>
        <dbReference type="ARBA" id="ARBA00023015"/>
    </source>
</evidence>
<dbReference type="Gene3D" id="3.30.390.60">
    <property type="entry name" value="Heat-inducible transcription repressor hrca homolog, domain 3"/>
    <property type="match status" value="1"/>
</dbReference>
<protein>
    <recommendedName>
        <fullName evidence="5">Heat-inducible transcription repressor HrcA</fullName>
    </recommendedName>
</protein>
<dbReference type="Pfam" id="PF03444">
    <property type="entry name" value="WHD_HrcA"/>
    <property type="match status" value="1"/>
</dbReference>
<keyword evidence="2 5" id="KW-0805">Transcription regulation</keyword>
<dbReference type="InterPro" id="IPR036390">
    <property type="entry name" value="WH_DNA-bd_sf"/>
</dbReference>
<gene>
    <name evidence="5 8" type="primary">hrcA</name>
    <name evidence="8" type="ORF">AB5I84_01760</name>
</gene>
<dbReference type="EMBL" id="JBGCUO010000001">
    <property type="protein sequence ID" value="MEY1660868.1"/>
    <property type="molecule type" value="Genomic_DNA"/>
</dbReference>
<keyword evidence="3 5" id="KW-0346">Stress response</keyword>
<dbReference type="PANTHER" id="PTHR34824">
    <property type="entry name" value="HEAT-INDUCIBLE TRANSCRIPTION REPRESSOR HRCA"/>
    <property type="match status" value="1"/>
</dbReference>
<proteinExistence type="inferred from homology"/>
<dbReference type="Gene3D" id="1.10.10.10">
    <property type="entry name" value="Winged helix-like DNA-binding domain superfamily/Winged helix DNA-binding domain"/>
    <property type="match status" value="1"/>
</dbReference>
<feature type="domain" description="Heat-inducible transcription repressor HrcA C-terminal" evidence="6">
    <location>
        <begin position="110"/>
        <end position="330"/>
    </location>
</feature>
<evidence type="ECO:0000259" key="7">
    <source>
        <dbReference type="Pfam" id="PF03444"/>
    </source>
</evidence>
<dbReference type="InterPro" id="IPR023120">
    <property type="entry name" value="WHTH_transcript_rep_HrcA_IDD"/>
</dbReference>
<dbReference type="Proteomes" id="UP001562065">
    <property type="component" value="Unassembled WGS sequence"/>
</dbReference>
<dbReference type="NCBIfam" id="TIGR00331">
    <property type="entry name" value="hrcA"/>
    <property type="match status" value="1"/>
</dbReference>
<evidence type="ECO:0000256" key="3">
    <source>
        <dbReference type="ARBA" id="ARBA00023016"/>
    </source>
</evidence>
<evidence type="ECO:0000313" key="9">
    <source>
        <dbReference type="Proteomes" id="UP001562065"/>
    </source>
</evidence>
<evidence type="ECO:0000259" key="6">
    <source>
        <dbReference type="Pfam" id="PF01628"/>
    </source>
</evidence>
<dbReference type="InterPro" id="IPR005104">
    <property type="entry name" value="WHTH_HrcA_DNA-bd"/>
</dbReference>
<dbReference type="PIRSF" id="PIRSF005485">
    <property type="entry name" value="HrcA"/>
    <property type="match status" value="1"/>
</dbReference>
<evidence type="ECO:0000256" key="5">
    <source>
        <dbReference type="HAMAP-Rule" id="MF_00081"/>
    </source>
</evidence>
<dbReference type="Gene3D" id="3.30.450.40">
    <property type="match status" value="1"/>
</dbReference>
<dbReference type="HAMAP" id="MF_00081">
    <property type="entry name" value="HrcA"/>
    <property type="match status" value="1"/>
</dbReference>
<dbReference type="RefSeq" id="WP_369454109.1">
    <property type="nucleotide sequence ID" value="NZ_JBGCUO010000001.1"/>
</dbReference>
<keyword evidence="4 5" id="KW-0804">Transcription</keyword>
<dbReference type="Pfam" id="PF01628">
    <property type="entry name" value="HrcA"/>
    <property type="match status" value="1"/>
</dbReference>
<keyword evidence="9" id="KW-1185">Reference proteome</keyword>
<evidence type="ECO:0000313" key="8">
    <source>
        <dbReference type="EMBL" id="MEY1660868.1"/>
    </source>
</evidence>
<dbReference type="InterPro" id="IPR029016">
    <property type="entry name" value="GAF-like_dom_sf"/>
</dbReference>
<dbReference type="SUPFAM" id="SSF46785">
    <property type="entry name" value="Winged helix' DNA-binding domain"/>
    <property type="match status" value="1"/>
</dbReference>
<comment type="caution">
    <text evidence="8">The sequence shown here is derived from an EMBL/GenBank/DDBJ whole genome shotgun (WGS) entry which is preliminary data.</text>
</comment>
<dbReference type="InterPro" id="IPR036388">
    <property type="entry name" value="WH-like_DNA-bd_sf"/>
</dbReference>
<dbReference type="PANTHER" id="PTHR34824:SF1">
    <property type="entry name" value="HEAT-INDUCIBLE TRANSCRIPTION REPRESSOR HRCA"/>
    <property type="match status" value="1"/>
</dbReference>
<keyword evidence="1 5" id="KW-0678">Repressor</keyword>
<reference evidence="8 9" key="1">
    <citation type="submission" date="2024-07" db="EMBL/GenBank/DDBJ databases">
        <authorList>
            <person name="Ren Q."/>
        </authorList>
    </citation>
    <scope>NUCLEOTIDE SEQUENCE [LARGE SCALE GENOMIC DNA]</scope>
    <source>
        <strain evidence="8 9">REN37</strain>
    </source>
</reference>
<dbReference type="InterPro" id="IPR021153">
    <property type="entry name" value="HrcA_C"/>
</dbReference>
<sequence length="347" mass="38050">MVELTERKQRLLMALVERHIRDGQPVASRALAESGALKASPATIRNVMAELEDLGVLASPHTSAGRVPTDLGYRLYVDALLRAAPSVASHTQALRHELEQLIPLDQSPKELVQRASRALAELTRMAGLVVVPRRDVATLRQVEFLPLSDRRVLVVLVVNRAEVQNRVIHTDRDYSDTELKQASNYINRTYGGCNLDQICDGLLSTLRADKAQMDALMQTAVDVAAKALTGDEAEGDYVVSGEANLLGLAQADNLDRMRDLFEAFTHKRDILHLLERSKRADGVQIFIGSEAGHQAFDEVSMVAAPYQVNAMTVGVLAVVGPTRMDYERVIPTVDITARILSATLGKL</sequence>
<name>A0ABV4AGA8_9GAMM</name>
<feature type="domain" description="Winged helix-turn-helix transcription repressor HrcA DNA-binding" evidence="7">
    <location>
        <begin position="3"/>
        <end position="74"/>
    </location>
</feature>